<protein>
    <submittedName>
        <fullName evidence="1">Uncharacterized protein</fullName>
    </submittedName>
</protein>
<evidence type="ECO:0000313" key="1">
    <source>
        <dbReference type="EMBL" id="CRZ04476.1"/>
    </source>
</evidence>
<feature type="non-terminal residue" evidence="1">
    <location>
        <position position="113"/>
    </location>
</feature>
<accession>A0A0H5QSC8</accession>
<reference evidence="1" key="1">
    <citation type="submission" date="2015-04" db="EMBL/GenBank/DDBJ databases">
        <title>The genome sequence of the plant pathogenic Rhizarian Plasmodiophora brassicae reveals insights in its biotrophic life cycle and the origin of chitin synthesis.</title>
        <authorList>
            <person name="Schwelm A."/>
            <person name="Fogelqvist J."/>
            <person name="Knaust A."/>
            <person name="Julke S."/>
            <person name="Lilja T."/>
            <person name="Dhandapani V."/>
            <person name="Bonilla-Rosso G."/>
            <person name="Karlsson M."/>
            <person name="Shevchenko A."/>
            <person name="Choi S.R."/>
            <person name="Kim H.G."/>
            <person name="Park J.Y."/>
            <person name="Lim Y.P."/>
            <person name="Ludwig-Muller J."/>
            <person name="Dixelius C."/>
        </authorList>
    </citation>
    <scope>NUCLEOTIDE SEQUENCE</scope>
    <source>
        <tissue evidence="1">Potato root galls</tissue>
    </source>
</reference>
<proteinExistence type="predicted"/>
<name>A0A0H5QSC8_9EUKA</name>
<sequence>MGPIDVNYCSQLLTKVAKYERLSIVPVTARSLCHSLDTFDLFMMAQRKLLKLRGQLESLKEQAGHLHSTLRAGPIVGGCEKVEESGFELRTEYNSTASIPGDMTIEAISDSRK</sequence>
<organism evidence="1">
    <name type="scientific">Spongospora subterranea</name>
    <dbReference type="NCBI Taxonomy" id="70186"/>
    <lineage>
        <taxon>Eukaryota</taxon>
        <taxon>Sar</taxon>
        <taxon>Rhizaria</taxon>
        <taxon>Endomyxa</taxon>
        <taxon>Phytomyxea</taxon>
        <taxon>Plasmodiophorida</taxon>
        <taxon>Plasmodiophoridae</taxon>
        <taxon>Spongospora</taxon>
    </lineage>
</organism>
<dbReference type="AlphaFoldDB" id="A0A0H5QSC8"/>
<dbReference type="EMBL" id="HACM01004034">
    <property type="protein sequence ID" value="CRZ04476.1"/>
    <property type="molecule type" value="Transcribed_RNA"/>
</dbReference>